<feature type="transmembrane region" description="Helical" evidence="3">
    <location>
        <begin position="218"/>
        <end position="237"/>
    </location>
</feature>
<gene>
    <name evidence="6" type="primary">LOC116222108</name>
</gene>
<evidence type="ECO:0000256" key="3">
    <source>
        <dbReference type="SAM" id="Phobius"/>
    </source>
</evidence>
<dbReference type="InterPro" id="IPR050384">
    <property type="entry name" value="Endophilin_SH3RF"/>
</dbReference>
<feature type="transmembrane region" description="Helical" evidence="3">
    <location>
        <begin position="193"/>
        <end position="212"/>
    </location>
</feature>
<evidence type="ECO:0000256" key="2">
    <source>
        <dbReference type="PROSITE-ProRule" id="PRU00192"/>
    </source>
</evidence>
<dbReference type="PANTHER" id="PTHR14167">
    <property type="entry name" value="SH3 DOMAIN-CONTAINING"/>
    <property type="match status" value="1"/>
</dbReference>
<proteinExistence type="predicted"/>
<dbReference type="PROSITE" id="PS50002">
    <property type="entry name" value="SH3"/>
    <property type="match status" value="3"/>
</dbReference>
<dbReference type="KEGG" id="char:116222108"/>
<dbReference type="InterPro" id="IPR001452">
    <property type="entry name" value="SH3_domain"/>
</dbReference>
<sequence length="281" mass="32076">MRKCEVEYEYSAMEDGELDMVEGEIIEILQKDGWSLGKHNGKVGLFPSNCIQEMSTFQETGKVMKSKVRWEYSAKEDDELDLVAGETIEILEVFDDEWYRGNYNGKVGLFPSCLVQEISPLQGKVMQGKVLHGYSAMKDEELDLVAGETIEILQMDNGIWSLGKHKGKVGLFPLFYVQEISALQDITQRALRMHYVLVFGPSVLMFTAFVLWGVIEGFLSEVVICSTLNLIRFITLFKTSLYQKKLPEKIKTIIKKPFAFEYIIVVNVLYFGKYSDTFCGM</sequence>
<dbReference type="OrthoDB" id="10255964at2759"/>
<dbReference type="RefSeq" id="XP_031430746.1">
    <property type="nucleotide sequence ID" value="XM_031574886.1"/>
</dbReference>
<keyword evidence="3" id="KW-1133">Transmembrane helix</keyword>
<accession>A0A6P8G4A4</accession>
<dbReference type="SMART" id="SM00326">
    <property type="entry name" value="SH3"/>
    <property type="match status" value="3"/>
</dbReference>
<dbReference type="Proteomes" id="UP000515152">
    <property type="component" value="Chromosome 10"/>
</dbReference>
<dbReference type="Pfam" id="PF14604">
    <property type="entry name" value="SH3_9"/>
    <property type="match status" value="2"/>
</dbReference>
<protein>
    <submittedName>
        <fullName evidence="6">Cytoplasmic protein NCK1-like</fullName>
    </submittedName>
</protein>
<dbReference type="Gene3D" id="2.30.30.40">
    <property type="entry name" value="SH3 Domains"/>
    <property type="match status" value="3"/>
</dbReference>
<dbReference type="GeneID" id="116222108"/>
<keyword evidence="3" id="KW-0472">Membrane</keyword>
<dbReference type="AlphaFoldDB" id="A0A6P8G4A4"/>
<name>A0A6P8G4A4_CLUHA</name>
<evidence type="ECO:0000313" key="5">
    <source>
        <dbReference type="Proteomes" id="UP000515152"/>
    </source>
</evidence>
<reference evidence="6" key="1">
    <citation type="submission" date="2025-08" db="UniProtKB">
        <authorList>
            <consortium name="RefSeq"/>
        </authorList>
    </citation>
    <scope>IDENTIFICATION</scope>
</reference>
<dbReference type="Pfam" id="PF00018">
    <property type="entry name" value="SH3_1"/>
    <property type="match status" value="1"/>
</dbReference>
<evidence type="ECO:0000313" key="6">
    <source>
        <dbReference type="RefSeq" id="XP_031430746.1"/>
    </source>
</evidence>
<dbReference type="SUPFAM" id="SSF50044">
    <property type="entry name" value="SH3-domain"/>
    <property type="match status" value="3"/>
</dbReference>
<keyword evidence="3" id="KW-0812">Transmembrane</keyword>
<dbReference type="InterPro" id="IPR036028">
    <property type="entry name" value="SH3-like_dom_sf"/>
</dbReference>
<organism evidence="5 6">
    <name type="scientific">Clupea harengus</name>
    <name type="common">Atlantic herring</name>
    <dbReference type="NCBI Taxonomy" id="7950"/>
    <lineage>
        <taxon>Eukaryota</taxon>
        <taxon>Metazoa</taxon>
        <taxon>Chordata</taxon>
        <taxon>Craniata</taxon>
        <taxon>Vertebrata</taxon>
        <taxon>Euteleostomi</taxon>
        <taxon>Actinopterygii</taxon>
        <taxon>Neopterygii</taxon>
        <taxon>Teleostei</taxon>
        <taxon>Clupei</taxon>
        <taxon>Clupeiformes</taxon>
        <taxon>Clupeoidei</taxon>
        <taxon>Clupeidae</taxon>
        <taxon>Clupea</taxon>
    </lineage>
</organism>
<keyword evidence="1 2" id="KW-0728">SH3 domain</keyword>
<dbReference type="PANTHER" id="PTHR14167:SF116">
    <property type="entry name" value="CAP, ISOFORM AC"/>
    <property type="match status" value="1"/>
</dbReference>
<keyword evidence="5" id="KW-1185">Reference proteome</keyword>
<feature type="domain" description="SH3" evidence="4">
    <location>
        <begin position="61"/>
        <end position="120"/>
    </location>
</feature>
<feature type="domain" description="SH3" evidence="4">
    <location>
        <begin position="123"/>
        <end position="182"/>
    </location>
</feature>
<evidence type="ECO:0000259" key="4">
    <source>
        <dbReference type="PROSITE" id="PS50002"/>
    </source>
</evidence>
<feature type="transmembrane region" description="Helical" evidence="3">
    <location>
        <begin position="258"/>
        <end position="275"/>
    </location>
</feature>
<evidence type="ECO:0000256" key="1">
    <source>
        <dbReference type="ARBA" id="ARBA00022443"/>
    </source>
</evidence>
<feature type="domain" description="SH3" evidence="4">
    <location>
        <begin position="1"/>
        <end position="56"/>
    </location>
</feature>